<keyword evidence="2" id="KW-1185">Reference proteome</keyword>
<dbReference type="AlphaFoldDB" id="A0A2K2U350"/>
<organism evidence="1 2">
    <name type="scientific">Rubneribacter badeniensis</name>
    <dbReference type="NCBI Taxonomy" id="2070688"/>
    <lineage>
        <taxon>Bacteria</taxon>
        <taxon>Bacillati</taxon>
        <taxon>Actinomycetota</taxon>
        <taxon>Coriobacteriia</taxon>
        <taxon>Eggerthellales</taxon>
        <taxon>Eggerthellaceae</taxon>
        <taxon>Rubneribacter</taxon>
    </lineage>
</organism>
<proteinExistence type="predicted"/>
<protein>
    <submittedName>
        <fullName evidence="1">Uncharacterized protein</fullName>
    </submittedName>
</protein>
<accession>A0A2K2U350</accession>
<dbReference type="Proteomes" id="UP000236488">
    <property type="component" value="Unassembled WGS sequence"/>
</dbReference>
<name>A0A2K2U350_9ACTN</name>
<sequence>MPVRTSLPSRDPTARRLELRPSEGFQRPRPCIARLATCSSHSSCSSRSSCSSHSSCSSRSSCSSAYSAACKPHSRMPLVRIPAFREPRAPAHSTLARLSFAQAALLRALRASTPPRPPVLRFASPARPRFSLRRTSRFAILARPHSPPRLRVPPLSGVPALLLFSSAIYLQY</sequence>
<evidence type="ECO:0000313" key="1">
    <source>
        <dbReference type="EMBL" id="PNV64753.1"/>
    </source>
</evidence>
<comment type="caution">
    <text evidence="1">The sequence shown here is derived from an EMBL/GenBank/DDBJ whole genome shotgun (WGS) entry which is preliminary data.</text>
</comment>
<reference evidence="1 2" key="1">
    <citation type="journal article" date="2018" name="Int. J. Syst. Evol. Microbiol.">
        <title>Rubneribacter badeniensis gen. nov., sp. nov. and Enteroscipio rubneri gen. nov., sp. nov., new members of the Eggerthellaceae isolated from human faeces.</title>
        <authorList>
            <person name="Danylec N."/>
            <person name="Gobl A."/>
            <person name="Stoll D.A."/>
            <person name="Hetzer B."/>
            <person name="Kulling S.E."/>
            <person name="Huch M."/>
        </authorList>
    </citation>
    <scope>NUCLEOTIDE SEQUENCE [LARGE SCALE GENOMIC DNA]</scope>
    <source>
        <strain evidence="1 2">ResAG-85</strain>
    </source>
</reference>
<gene>
    <name evidence="1" type="ORF">C2L80_10320</name>
</gene>
<dbReference type="EMBL" id="PPEL01000070">
    <property type="protein sequence ID" value="PNV64753.1"/>
    <property type="molecule type" value="Genomic_DNA"/>
</dbReference>
<evidence type="ECO:0000313" key="2">
    <source>
        <dbReference type="Proteomes" id="UP000236488"/>
    </source>
</evidence>